<gene>
    <name evidence="3" type="ORF">SAPIO_CDS0097</name>
</gene>
<dbReference type="RefSeq" id="XP_016646598.1">
    <property type="nucleotide sequence ID" value="XM_016782965.1"/>
</dbReference>
<dbReference type="PANTHER" id="PTHR14187">
    <property type="entry name" value="ALPHA KINASE/ELONGATION FACTOR 2 KINASE"/>
    <property type="match status" value="1"/>
</dbReference>
<dbReference type="PANTHER" id="PTHR14187:SF82">
    <property type="entry name" value="FAMILY CHAPERONE, PUTATIVE (AFU_ORTHOLOGUE AFUA_7G08575)-RELATED"/>
    <property type="match status" value="1"/>
</dbReference>
<evidence type="ECO:0000256" key="1">
    <source>
        <dbReference type="ARBA" id="ARBA00022741"/>
    </source>
</evidence>
<name>A0A084GHI7_PSEDA</name>
<evidence type="ECO:0008006" key="5">
    <source>
        <dbReference type="Google" id="ProtNLM"/>
    </source>
</evidence>
<dbReference type="Pfam" id="PF00012">
    <property type="entry name" value="HSP70"/>
    <property type="match status" value="1"/>
</dbReference>
<dbReference type="OrthoDB" id="5332281at2759"/>
<keyword evidence="2" id="KW-0067">ATP-binding</keyword>
<evidence type="ECO:0000256" key="2">
    <source>
        <dbReference type="ARBA" id="ARBA00022840"/>
    </source>
</evidence>
<dbReference type="VEuPathDB" id="FungiDB:SAPIO_CDS0097"/>
<evidence type="ECO:0000313" key="4">
    <source>
        <dbReference type="Proteomes" id="UP000028545"/>
    </source>
</evidence>
<protein>
    <recommendedName>
        <fullName evidence="5">Hsp70 family chaperone</fullName>
    </recommendedName>
</protein>
<dbReference type="EMBL" id="JOWA01000011">
    <property type="protein sequence ID" value="KEZ46799.1"/>
    <property type="molecule type" value="Genomic_DNA"/>
</dbReference>
<dbReference type="GeneID" id="27718249"/>
<dbReference type="InterPro" id="IPR043129">
    <property type="entry name" value="ATPase_NBD"/>
</dbReference>
<dbReference type="GO" id="GO:0140662">
    <property type="term" value="F:ATP-dependent protein folding chaperone"/>
    <property type="evidence" value="ECO:0007669"/>
    <property type="project" value="InterPro"/>
</dbReference>
<organism evidence="3 4">
    <name type="scientific">Pseudallescheria apiosperma</name>
    <name type="common">Scedosporium apiospermum</name>
    <dbReference type="NCBI Taxonomy" id="563466"/>
    <lineage>
        <taxon>Eukaryota</taxon>
        <taxon>Fungi</taxon>
        <taxon>Dikarya</taxon>
        <taxon>Ascomycota</taxon>
        <taxon>Pezizomycotina</taxon>
        <taxon>Sordariomycetes</taxon>
        <taxon>Hypocreomycetidae</taxon>
        <taxon>Microascales</taxon>
        <taxon>Microascaceae</taxon>
        <taxon>Scedosporium</taxon>
    </lineage>
</organism>
<dbReference type="OMA" id="RAMWIRK"/>
<dbReference type="Gene3D" id="3.30.420.40">
    <property type="match status" value="1"/>
</dbReference>
<dbReference type="GO" id="GO:0005524">
    <property type="term" value="F:ATP binding"/>
    <property type="evidence" value="ECO:0007669"/>
    <property type="project" value="UniProtKB-KW"/>
</dbReference>
<keyword evidence="4" id="KW-1185">Reference proteome</keyword>
<dbReference type="CDD" id="cd10170">
    <property type="entry name" value="ASKHA_NBD_HSP70"/>
    <property type="match status" value="1"/>
</dbReference>
<reference evidence="3 4" key="1">
    <citation type="journal article" date="2014" name="Genome Announc.">
        <title>Draft genome sequence of the pathogenic fungus Scedosporium apiospermum.</title>
        <authorList>
            <person name="Vandeputte P."/>
            <person name="Ghamrawi S."/>
            <person name="Rechenmann M."/>
            <person name="Iltis A."/>
            <person name="Giraud S."/>
            <person name="Fleury M."/>
            <person name="Thornton C."/>
            <person name="Delhaes L."/>
            <person name="Meyer W."/>
            <person name="Papon N."/>
            <person name="Bouchara J.P."/>
        </authorList>
    </citation>
    <scope>NUCLEOTIDE SEQUENCE [LARGE SCALE GENOMIC DNA]</scope>
    <source>
        <strain evidence="3 4">IHEM 14462</strain>
    </source>
</reference>
<dbReference type="AlphaFoldDB" id="A0A084GHI7"/>
<dbReference type="KEGG" id="sapo:SAPIO_CDS0097"/>
<evidence type="ECO:0000313" key="3">
    <source>
        <dbReference type="EMBL" id="KEZ46799.1"/>
    </source>
</evidence>
<sequence length="584" mass="64965">MDESDTESSGCSDALEGDKLVIGLDFGTTFSGIAYAFSNDPEKIYSITNWPGGEDRIVPKAPTALRYTKDSTSEFQWGYELEGSLEDKITGLKLLLDPEQRRPYFIPTNIPAELAKLPKSTLDVATDYLRALYDHAMAEVKGEYLDREFLENYQQQFVLTVPAVWSDKAKDMTLRAARAAGISPVEMITEPEAAALYTILSVKNKGLKVRDAIVICDAGGGTVDLVSYEIMSLNPFELKALTAPSGGVCGSLMLNKLFEDEVHKVVGDDAYVTLKKTEAYRSALRDFDSTIKLAFRGKTDTDKYVSFPLAKLQDNKPMGLERDSLTLSGGTLFRIFDPIIREIDKLVTEQVTSVRMERLQLGNTAGASVKAIFLVGGFGSSAYLKDVIEKSNPGVLVVQPKEAWSAIVKGPVMSKLGIGPTVTSTRAAKHYGTSCHSTWRPIRDRGFAKIHDDLDDEDKCIIMSWFISKNDDLSREKKIQLSFYRKWKGKNPTGAKMKVTDELFECSDPVAPVHPSDDVNINCRLKTDLSQVPKSAFIFQKRPRDGLEYFELHYELQIENNPSGLMKFSLLVNDEEYSAVEATY</sequence>
<comment type="caution">
    <text evidence="3">The sequence shown here is derived from an EMBL/GenBank/DDBJ whole genome shotgun (WGS) entry which is preliminary data.</text>
</comment>
<keyword evidence="1" id="KW-0547">Nucleotide-binding</keyword>
<dbReference type="Proteomes" id="UP000028545">
    <property type="component" value="Unassembled WGS sequence"/>
</dbReference>
<dbReference type="HOGENOM" id="CLU_009958_6_1_1"/>
<proteinExistence type="predicted"/>
<dbReference type="InterPro" id="IPR013126">
    <property type="entry name" value="Hsp_70_fam"/>
</dbReference>
<accession>A0A084GHI7</accession>
<dbReference type="SUPFAM" id="SSF53067">
    <property type="entry name" value="Actin-like ATPase domain"/>
    <property type="match status" value="2"/>
</dbReference>